<dbReference type="AlphaFoldDB" id="A0A814HDP9"/>
<evidence type="ECO:0000313" key="3">
    <source>
        <dbReference type="EMBL" id="CAF3588324.1"/>
    </source>
</evidence>
<evidence type="ECO:0000313" key="1">
    <source>
        <dbReference type="EMBL" id="CAF0804730.1"/>
    </source>
</evidence>
<organism evidence="2 5">
    <name type="scientific">Didymodactylos carnosus</name>
    <dbReference type="NCBI Taxonomy" id="1234261"/>
    <lineage>
        <taxon>Eukaryota</taxon>
        <taxon>Metazoa</taxon>
        <taxon>Spiralia</taxon>
        <taxon>Gnathifera</taxon>
        <taxon>Rotifera</taxon>
        <taxon>Eurotatoria</taxon>
        <taxon>Bdelloidea</taxon>
        <taxon>Philodinida</taxon>
        <taxon>Philodinidae</taxon>
        <taxon>Didymodactylos</taxon>
    </lineage>
</organism>
<dbReference type="Proteomes" id="UP000663829">
    <property type="component" value="Unassembled WGS sequence"/>
</dbReference>
<dbReference type="Proteomes" id="UP000677228">
    <property type="component" value="Unassembled WGS sequence"/>
</dbReference>
<dbReference type="EMBL" id="CAJOBC010003344">
    <property type="protein sequence ID" value="CAF3778906.1"/>
    <property type="molecule type" value="Genomic_DNA"/>
</dbReference>
<proteinExistence type="predicted"/>
<sequence>MVSSIIVIGMPTIAFKINHSAKAINHKCIGYCTFKLSLSEPFKLDSVCLNRTQSDSCTVEIDIDYNTKVVDVKFLTDDTKQQRANDDDYNIDQTIRMDFNTKVIKIKVYYLCYTDDECDLTYAKLTVDRLRSLNYQPAFDDFLKILHKPDNPVTQCYNNDNTVECVDGNCLALISNYSNEFDSKYCDQNGDPTETDLVIGEFRAFNKMTTLRQNKRIRYLCDTNLCNGKEFIDAVQKVVGNYDSTLSITSPYSGSATKYPYKLTTYTMILYVFCLIFY</sequence>
<accession>A0A814HDP9</accession>
<gene>
    <name evidence="2" type="ORF">GPM918_LOCUS14097</name>
    <name evidence="1" type="ORF">OVA965_LOCUS4836</name>
    <name evidence="4" type="ORF">SRO942_LOCUS14099</name>
    <name evidence="3" type="ORF">TMI583_LOCUS4834</name>
</gene>
<keyword evidence="5" id="KW-1185">Reference proteome</keyword>
<reference evidence="2" key="1">
    <citation type="submission" date="2021-02" db="EMBL/GenBank/DDBJ databases">
        <authorList>
            <person name="Nowell W R."/>
        </authorList>
    </citation>
    <scope>NUCLEOTIDE SEQUENCE</scope>
</reference>
<evidence type="ECO:0000313" key="4">
    <source>
        <dbReference type="EMBL" id="CAF3778906.1"/>
    </source>
</evidence>
<evidence type="ECO:0000313" key="5">
    <source>
        <dbReference type="Proteomes" id="UP000663829"/>
    </source>
</evidence>
<name>A0A814HDP9_9BILA</name>
<dbReference type="Proteomes" id="UP000681722">
    <property type="component" value="Unassembled WGS sequence"/>
</dbReference>
<evidence type="ECO:0000313" key="2">
    <source>
        <dbReference type="EMBL" id="CAF1007694.1"/>
    </source>
</evidence>
<dbReference type="EMBL" id="CAJOBA010001306">
    <property type="protein sequence ID" value="CAF3588324.1"/>
    <property type="molecule type" value="Genomic_DNA"/>
</dbReference>
<protein>
    <submittedName>
        <fullName evidence="2">Uncharacterized protein</fullName>
    </submittedName>
</protein>
<dbReference type="Proteomes" id="UP000682733">
    <property type="component" value="Unassembled WGS sequence"/>
</dbReference>
<dbReference type="EMBL" id="CAJNOK010001306">
    <property type="protein sequence ID" value="CAF0804730.1"/>
    <property type="molecule type" value="Genomic_DNA"/>
</dbReference>
<dbReference type="EMBL" id="CAJNOQ010003343">
    <property type="protein sequence ID" value="CAF1007694.1"/>
    <property type="molecule type" value="Genomic_DNA"/>
</dbReference>
<comment type="caution">
    <text evidence="2">The sequence shown here is derived from an EMBL/GenBank/DDBJ whole genome shotgun (WGS) entry which is preliminary data.</text>
</comment>